<keyword evidence="2" id="KW-0813">Transport</keyword>
<dbReference type="PANTHER" id="PTHR45008">
    <property type="entry name" value="PTS SYSTEM GLUCOSE-SPECIFIC EIIA COMPONENT"/>
    <property type="match status" value="1"/>
</dbReference>
<dbReference type="PROSITE" id="PS51093">
    <property type="entry name" value="PTS_EIIA_TYPE_1"/>
    <property type="match status" value="1"/>
</dbReference>
<keyword evidence="4" id="KW-0808">Transferase</keyword>
<comment type="caution">
    <text evidence="8">The sequence shown here is derived from an EMBL/GenBank/DDBJ whole genome shotgun (WGS) entry which is preliminary data.</text>
</comment>
<dbReference type="OrthoDB" id="92465at2"/>
<evidence type="ECO:0000256" key="3">
    <source>
        <dbReference type="ARBA" id="ARBA00022597"/>
    </source>
</evidence>
<dbReference type="InterPro" id="IPR050890">
    <property type="entry name" value="PTS_EIIA_component"/>
</dbReference>
<name>A0A4R1B4A9_9BACI</name>
<dbReference type="InterPro" id="IPR011055">
    <property type="entry name" value="Dup_hybrid_motif"/>
</dbReference>
<dbReference type="InterPro" id="IPR001127">
    <property type="entry name" value="PTS_EIIA_1_perm"/>
</dbReference>
<dbReference type="GO" id="GO:0005737">
    <property type="term" value="C:cytoplasm"/>
    <property type="evidence" value="ECO:0007669"/>
    <property type="project" value="UniProtKB-SubCell"/>
</dbReference>
<dbReference type="STRING" id="1742358.GCA_001439605_04348"/>
<dbReference type="Pfam" id="PF00358">
    <property type="entry name" value="PTS_EIIA_1"/>
    <property type="match status" value="1"/>
</dbReference>
<dbReference type="NCBIfam" id="TIGR00830">
    <property type="entry name" value="PTBA"/>
    <property type="match status" value="1"/>
</dbReference>
<sequence length="168" mass="18494">MRYKELVRMLSKYFKKRRLQIFAPLKGEVLSLDQVPDPVFSKKMMGEGVAILPKEGGVHAPFEGIIILVAESKHAIGIRAKDGTEVLIHVGLETVSLKGEGFQVLVKKGEAVSSGQLLMEVDWKAIGEKAKSVITPIVITNSENREIEITHVNESNIGETVLMYVGPK</sequence>
<dbReference type="GO" id="GO:0016301">
    <property type="term" value="F:kinase activity"/>
    <property type="evidence" value="ECO:0007669"/>
    <property type="project" value="UniProtKB-KW"/>
</dbReference>
<feature type="domain" description="PTS EIIA type-1" evidence="7">
    <location>
        <begin position="37"/>
        <end position="141"/>
    </location>
</feature>
<reference evidence="8 9" key="1">
    <citation type="submission" date="2019-03" db="EMBL/GenBank/DDBJ databases">
        <authorList>
            <person name="Jensen L."/>
            <person name="Storgaard J."/>
            <person name="Sulaj E."/>
            <person name="Schramm A."/>
            <person name="Marshall I.P.G."/>
        </authorList>
    </citation>
    <scope>NUCLEOTIDE SEQUENCE [LARGE SCALE GENOMIC DNA]</scope>
    <source>
        <strain evidence="8 9">2017H2G3</strain>
    </source>
</reference>
<dbReference type="GO" id="GO:0009401">
    <property type="term" value="P:phosphoenolpyruvate-dependent sugar phosphotransferase system"/>
    <property type="evidence" value="ECO:0007669"/>
    <property type="project" value="UniProtKB-KW"/>
</dbReference>
<evidence type="ECO:0000256" key="6">
    <source>
        <dbReference type="ARBA" id="ARBA00022777"/>
    </source>
</evidence>
<dbReference type="FunFam" id="2.70.70.10:FF:000001">
    <property type="entry name" value="PTS system glucose-specific IIA component"/>
    <property type="match status" value="1"/>
</dbReference>
<accession>A0A4R1B4A9</accession>
<gene>
    <name evidence="8" type="ORF">E0Y62_07670</name>
</gene>
<organism evidence="8 9">
    <name type="scientific">Cytobacillus praedii</name>
    <dbReference type="NCBI Taxonomy" id="1742358"/>
    <lineage>
        <taxon>Bacteria</taxon>
        <taxon>Bacillati</taxon>
        <taxon>Bacillota</taxon>
        <taxon>Bacilli</taxon>
        <taxon>Bacillales</taxon>
        <taxon>Bacillaceae</taxon>
        <taxon>Cytobacillus</taxon>
    </lineage>
</organism>
<comment type="subcellular location">
    <subcellularLocation>
        <location evidence="1">Cytoplasm</location>
    </subcellularLocation>
</comment>
<evidence type="ECO:0000313" key="8">
    <source>
        <dbReference type="EMBL" id="TCJ05081.1"/>
    </source>
</evidence>
<protein>
    <submittedName>
        <fullName evidence="8">PTS glucose transporter subunit IIA</fullName>
    </submittedName>
</protein>
<dbReference type="EMBL" id="SJTH01000006">
    <property type="protein sequence ID" value="TCJ05081.1"/>
    <property type="molecule type" value="Genomic_DNA"/>
</dbReference>
<dbReference type="Proteomes" id="UP000293846">
    <property type="component" value="Unassembled WGS sequence"/>
</dbReference>
<evidence type="ECO:0000259" key="7">
    <source>
        <dbReference type="PROSITE" id="PS51093"/>
    </source>
</evidence>
<evidence type="ECO:0000256" key="4">
    <source>
        <dbReference type="ARBA" id="ARBA00022679"/>
    </source>
</evidence>
<keyword evidence="9" id="KW-1185">Reference proteome</keyword>
<proteinExistence type="predicted"/>
<keyword evidence="5" id="KW-0598">Phosphotransferase system</keyword>
<evidence type="ECO:0000256" key="2">
    <source>
        <dbReference type="ARBA" id="ARBA00022448"/>
    </source>
</evidence>
<evidence type="ECO:0000313" key="9">
    <source>
        <dbReference type="Proteomes" id="UP000293846"/>
    </source>
</evidence>
<dbReference type="PROSITE" id="PS00371">
    <property type="entry name" value="PTS_EIIA_TYPE_1_HIS"/>
    <property type="match status" value="1"/>
</dbReference>
<evidence type="ECO:0000256" key="5">
    <source>
        <dbReference type="ARBA" id="ARBA00022683"/>
    </source>
</evidence>
<evidence type="ECO:0000256" key="1">
    <source>
        <dbReference type="ARBA" id="ARBA00004496"/>
    </source>
</evidence>
<dbReference type="PANTHER" id="PTHR45008:SF1">
    <property type="entry name" value="PTS SYSTEM GLUCOSE-SPECIFIC EIIA COMPONENT"/>
    <property type="match status" value="1"/>
</dbReference>
<dbReference type="Gene3D" id="2.70.70.10">
    <property type="entry name" value="Glucose Permease (Domain IIA)"/>
    <property type="match status" value="1"/>
</dbReference>
<keyword evidence="6" id="KW-0418">Kinase</keyword>
<dbReference type="AlphaFoldDB" id="A0A4R1B4A9"/>
<dbReference type="SUPFAM" id="SSF51261">
    <property type="entry name" value="Duplicated hybrid motif"/>
    <property type="match status" value="1"/>
</dbReference>
<keyword evidence="3 8" id="KW-0762">Sugar transport</keyword>